<protein>
    <submittedName>
        <fullName evidence="6">Tetratricopeptide repeat-containing protein</fullName>
    </submittedName>
</protein>
<dbReference type="InterPro" id="IPR019734">
    <property type="entry name" value="TPR_rpt"/>
</dbReference>
<keyword evidence="7" id="KW-1185">Reference proteome</keyword>
<dbReference type="SMART" id="SM00028">
    <property type="entry name" value="TPR"/>
    <property type="match status" value="8"/>
</dbReference>
<proteinExistence type="predicted"/>
<feature type="signal peptide" evidence="5">
    <location>
        <begin position="1"/>
        <end position="35"/>
    </location>
</feature>
<feature type="chain" id="PRO_5009286358" evidence="5">
    <location>
        <begin position="36"/>
        <end position="583"/>
    </location>
</feature>
<dbReference type="PANTHER" id="PTHR45586:SF1">
    <property type="entry name" value="LIPOPOLYSACCHARIDE ASSEMBLY PROTEIN B"/>
    <property type="match status" value="1"/>
</dbReference>
<reference evidence="7" key="1">
    <citation type="submission" date="2016-10" db="EMBL/GenBank/DDBJ databases">
        <authorList>
            <person name="Varghese N."/>
            <person name="Submissions S."/>
        </authorList>
    </citation>
    <scope>NUCLEOTIDE SEQUENCE [LARGE SCALE GENOMIC DNA]</scope>
    <source>
        <strain evidence="7">DSM 21580</strain>
    </source>
</reference>
<feature type="region of interest" description="Disordered" evidence="4">
    <location>
        <begin position="551"/>
        <end position="583"/>
    </location>
</feature>
<evidence type="ECO:0000313" key="6">
    <source>
        <dbReference type="EMBL" id="SEF76493.1"/>
    </source>
</evidence>
<keyword evidence="1" id="KW-0677">Repeat</keyword>
<evidence type="ECO:0000256" key="1">
    <source>
        <dbReference type="ARBA" id="ARBA00022737"/>
    </source>
</evidence>
<dbReference type="Gene3D" id="1.25.40.10">
    <property type="entry name" value="Tetratricopeptide repeat domain"/>
    <property type="match status" value="2"/>
</dbReference>
<keyword evidence="2 3" id="KW-0802">TPR repeat</keyword>
<feature type="compositionally biased region" description="Polar residues" evidence="4">
    <location>
        <begin position="553"/>
        <end position="570"/>
    </location>
</feature>
<evidence type="ECO:0000256" key="5">
    <source>
        <dbReference type="SAM" id="SignalP"/>
    </source>
</evidence>
<evidence type="ECO:0000256" key="4">
    <source>
        <dbReference type="SAM" id="MobiDB-lite"/>
    </source>
</evidence>
<dbReference type="AlphaFoldDB" id="A0A1H5UN43"/>
<evidence type="ECO:0000256" key="3">
    <source>
        <dbReference type="PROSITE-ProRule" id="PRU00339"/>
    </source>
</evidence>
<dbReference type="SUPFAM" id="SSF48452">
    <property type="entry name" value="TPR-like"/>
    <property type="match status" value="1"/>
</dbReference>
<dbReference type="InterPro" id="IPR051012">
    <property type="entry name" value="CellSynth/LPSAsmb/PSIAsmb"/>
</dbReference>
<organism evidence="6 7">
    <name type="scientific">Halpernia humi</name>
    <dbReference type="NCBI Taxonomy" id="493375"/>
    <lineage>
        <taxon>Bacteria</taxon>
        <taxon>Pseudomonadati</taxon>
        <taxon>Bacteroidota</taxon>
        <taxon>Flavobacteriia</taxon>
        <taxon>Flavobacteriales</taxon>
        <taxon>Weeksellaceae</taxon>
        <taxon>Chryseobacterium group</taxon>
        <taxon>Halpernia</taxon>
    </lineage>
</organism>
<name>A0A1H5UN43_9FLAO</name>
<accession>A0A1H5UN43</accession>
<dbReference type="PANTHER" id="PTHR45586">
    <property type="entry name" value="TPR REPEAT-CONTAINING PROTEIN PA4667"/>
    <property type="match status" value="1"/>
</dbReference>
<dbReference type="EMBL" id="FNUS01000001">
    <property type="protein sequence ID" value="SEF76493.1"/>
    <property type="molecule type" value="Genomic_DNA"/>
</dbReference>
<dbReference type="SUPFAM" id="SSF81901">
    <property type="entry name" value="HCP-like"/>
    <property type="match status" value="1"/>
</dbReference>
<evidence type="ECO:0000313" key="7">
    <source>
        <dbReference type="Proteomes" id="UP000236738"/>
    </source>
</evidence>
<gene>
    <name evidence="6" type="ORF">SAMN05421847_0853</name>
</gene>
<evidence type="ECO:0000256" key="2">
    <source>
        <dbReference type="ARBA" id="ARBA00022803"/>
    </source>
</evidence>
<keyword evidence="5" id="KW-0732">Signal</keyword>
<dbReference type="PROSITE" id="PS50005">
    <property type="entry name" value="TPR"/>
    <property type="match status" value="1"/>
</dbReference>
<feature type="repeat" description="TPR" evidence="3">
    <location>
        <begin position="212"/>
        <end position="245"/>
    </location>
</feature>
<dbReference type="Proteomes" id="UP000236738">
    <property type="component" value="Unassembled WGS sequence"/>
</dbReference>
<dbReference type="Pfam" id="PF13181">
    <property type="entry name" value="TPR_8"/>
    <property type="match status" value="1"/>
</dbReference>
<sequence>MILITNNFKMKYIMNVTRKSVIVIASVFSANIAFAQTLEEGIQSVDSQKYAKARDIYNQMITKSPDEAENYFYLGDTYLTQFEPNFDKAAEYFNKGIALDKKAYLNKIGLATIKLGKGDKSGIADIQEIVKDSREKDADVLYRAAEALTMFDETSSPDLAIDYLNKAIERAGRKGVPAYYYYTLGDAYRIKKMPGDAMNAYDKASAVAQNKASVFTRMGTLWMAAKQWKLAKEKIDAAIAIDPTYAPAYRALANYDIFYQQNAKAKNDLINYAKYADEDPSTQLEIAKLYFTIDDYANSKLTLDKIFDKVEDPIKYKLRAYLLFQDGNYAMANQDLDMFMQKAEKNRILDADKGLKGLIQAGLAKTETDPAKKAALIASSNANIALAKAKKDATLDWDFELAKINGGAIGSAEDGPTNPEIENLKVQVQANPKDTNLLFKLANAYQTAQNWNGAVLTWQKMINLLPDWAPAYYSQGLAYQQGGNNDMAANSYQKYIDKVKPADVDANKQTLSYAYFAIAYLKKDSDLAKAKEYAAKAVELNPTYEDAAKLNKELNSTSMQPASDNTMNQEIQKKVTDSTSTSN</sequence>
<dbReference type="InterPro" id="IPR011990">
    <property type="entry name" value="TPR-like_helical_dom_sf"/>
</dbReference>